<dbReference type="InterPro" id="IPR027417">
    <property type="entry name" value="P-loop_NTPase"/>
</dbReference>
<reference evidence="7" key="1">
    <citation type="journal article" date="2019" name="Int. J. Syst. Evol. Microbiol.">
        <title>The Global Catalogue of Microorganisms (GCM) 10K type strain sequencing project: providing services to taxonomists for standard genome sequencing and annotation.</title>
        <authorList>
            <consortium name="The Broad Institute Genomics Platform"/>
            <consortium name="The Broad Institute Genome Sequencing Center for Infectious Disease"/>
            <person name="Wu L."/>
            <person name="Ma J."/>
        </authorList>
    </citation>
    <scope>NUCLEOTIDE SEQUENCE [LARGE SCALE GENOMIC DNA]</scope>
    <source>
        <strain evidence="7">CCM 7941</strain>
    </source>
</reference>
<keyword evidence="3" id="KW-0547">Nucleotide-binding</keyword>
<gene>
    <name evidence="6" type="ORF">ACFOEX_00235</name>
</gene>
<evidence type="ECO:0000256" key="1">
    <source>
        <dbReference type="ARBA" id="ARBA00005417"/>
    </source>
</evidence>
<evidence type="ECO:0000313" key="6">
    <source>
        <dbReference type="EMBL" id="MFC3264786.1"/>
    </source>
</evidence>
<keyword evidence="2" id="KW-0813">Transport</keyword>
<comment type="similarity">
    <text evidence="1">Belongs to the ABC transporter superfamily.</text>
</comment>
<protein>
    <submittedName>
        <fullName evidence="6">ATP-binding cassette domain-containing protein</fullName>
    </submittedName>
</protein>
<dbReference type="Gene3D" id="3.40.50.300">
    <property type="entry name" value="P-loop containing nucleotide triphosphate hydrolases"/>
    <property type="match status" value="1"/>
</dbReference>
<evidence type="ECO:0000259" key="5">
    <source>
        <dbReference type="PROSITE" id="PS50893"/>
    </source>
</evidence>
<evidence type="ECO:0000256" key="2">
    <source>
        <dbReference type="ARBA" id="ARBA00022448"/>
    </source>
</evidence>
<dbReference type="EMBL" id="JBHRUV010000002">
    <property type="protein sequence ID" value="MFC3264786.1"/>
    <property type="molecule type" value="Genomic_DNA"/>
</dbReference>
<dbReference type="Proteomes" id="UP001595536">
    <property type="component" value="Unassembled WGS sequence"/>
</dbReference>
<dbReference type="InterPro" id="IPR050319">
    <property type="entry name" value="ABC_transp_ATP-bind"/>
</dbReference>
<comment type="caution">
    <text evidence="6">The sequence shown here is derived from an EMBL/GenBank/DDBJ whole genome shotgun (WGS) entry which is preliminary data.</text>
</comment>
<evidence type="ECO:0000313" key="7">
    <source>
        <dbReference type="Proteomes" id="UP001595536"/>
    </source>
</evidence>
<dbReference type="InterPro" id="IPR017871">
    <property type="entry name" value="ABC_transporter-like_CS"/>
</dbReference>
<evidence type="ECO:0000256" key="4">
    <source>
        <dbReference type="ARBA" id="ARBA00022840"/>
    </source>
</evidence>
<dbReference type="Pfam" id="PF00005">
    <property type="entry name" value="ABC_tran"/>
    <property type="match status" value="1"/>
</dbReference>
<dbReference type="PROSITE" id="PS50893">
    <property type="entry name" value="ABC_TRANSPORTER_2"/>
    <property type="match status" value="1"/>
</dbReference>
<accession>A0ABV7LAH6</accession>
<keyword evidence="4 6" id="KW-0067">ATP-binding</keyword>
<dbReference type="SMART" id="SM00382">
    <property type="entry name" value="AAA"/>
    <property type="match status" value="1"/>
</dbReference>
<dbReference type="InterPro" id="IPR003439">
    <property type="entry name" value="ABC_transporter-like_ATP-bd"/>
</dbReference>
<dbReference type="CDD" id="cd03257">
    <property type="entry name" value="ABC_NikE_OppD_transporters"/>
    <property type="match status" value="1"/>
</dbReference>
<sequence>MAEKILEVCALSRHFDLGGGAVLRAVDGVTFDVYPGEILGVVGESGSGKSTLSRMIARLLPQTDGDVIFRNRNLNGLAGGRFSRAPERRMIQMVFQDPLASLNPRFTARASIADPVRRLGTPDERRRASELVELAASRAGLPPQLLDRYPHELSGGQRARVDIARAIVLEPQLLILDEPTSALDASLQAHVVQTLVQLRAALNLTYIFVTHDLNLIRLLSDRILVMLHGKVVEEGHTADIFARPQHDYTRRLIGAIPRGRRAGSAPAGAHGG</sequence>
<keyword evidence="7" id="KW-1185">Reference proteome</keyword>
<dbReference type="InterPro" id="IPR003593">
    <property type="entry name" value="AAA+_ATPase"/>
</dbReference>
<dbReference type="RefSeq" id="WP_376828769.1">
    <property type="nucleotide sequence ID" value="NZ_JBHLWR010000004.1"/>
</dbReference>
<dbReference type="PROSITE" id="PS00211">
    <property type="entry name" value="ABC_TRANSPORTER_1"/>
    <property type="match status" value="1"/>
</dbReference>
<dbReference type="PANTHER" id="PTHR43776">
    <property type="entry name" value="TRANSPORT ATP-BINDING PROTEIN"/>
    <property type="match status" value="1"/>
</dbReference>
<feature type="domain" description="ABC transporter" evidence="5">
    <location>
        <begin position="6"/>
        <end position="253"/>
    </location>
</feature>
<dbReference type="GO" id="GO:0005524">
    <property type="term" value="F:ATP binding"/>
    <property type="evidence" value="ECO:0007669"/>
    <property type="project" value="UniProtKB-KW"/>
</dbReference>
<evidence type="ECO:0000256" key="3">
    <source>
        <dbReference type="ARBA" id="ARBA00022741"/>
    </source>
</evidence>
<name>A0ABV7LAH6_9HYPH</name>
<dbReference type="SUPFAM" id="SSF52540">
    <property type="entry name" value="P-loop containing nucleoside triphosphate hydrolases"/>
    <property type="match status" value="1"/>
</dbReference>
<organism evidence="6 7">
    <name type="scientific">Camelimonas abortus</name>
    <dbReference type="NCBI Taxonomy" id="1017184"/>
    <lineage>
        <taxon>Bacteria</taxon>
        <taxon>Pseudomonadati</taxon>
        <taxon>Pseudomonadota</taxon>
        <taxon>Alphaproteobacteria</taxon>
        <taxon>Hyphomicrobiales</taxon>
        <taxon>Chelatococcaceae</taxon>
        <taxon>Camelimonas</taxon>
    </lineage>
</organism>
<dbReference type="PANTHER" id="PTHR43776:SF7">
    <property type="entry name" value="D,D-DIPEPTIDE TRANSPORT ATP-BINDING PROTEIN DDPF-RELATED"/>
    <property type="match status" value="1"/>
</dbReference>
<proteinExistence type="inferred from homology"/>